<dbReference type="PANTHER" id="PTHR31920:SF135">
    <property type="entry name" value="B3 DOMAIN-CONTAINING PROTEIN OS03G0621600-RELATED"/>
    <property type="match status" value="1"/>
</dbReference>
<comment type="subcellular location">
    <subcellularLocation>
        <location evidence="1">Nucleus</location>
    </subcellularLocation>
</comment>
<evidence type="ECO:0000256" key="1">
    <source>
        <dbReference type="ARBA" id="ARBA00004123"/>
    </source>
</evidence>
<keyword evidence="3" id="KW-0238">DNA-binding</keyword>
<keyword evidence="2" id="KW-0805">Transcription regulation</keyword>
<comment type="caution">
    <text evidence="8">The sequence shown here is derived from an EMBL/GenBank/DDBJ whole genome shotgun (WGS) entry which is preliminary data.</text>
</comment>
<dbReference type="SUPFAM" id="SSF101936">
    <property type="entry name" value="DNA-binding pseudobarrel domain"/>
    <property type="match status" value="2"/>
</dbReference>
<dbReference type="GO" id="GO:0003677">
    <property type="term" value="F:DNA binding"/>
    <property type="evidence" value="ECO:0007669"/>
    <property type="project" value="UniProtKB-KW"/>
</dbReference>
<feature type="non-terminal residue" evidence="8">
    <location>
        <position position="1"/>
    </location>
</feature>
<dbReference type="Pfam" id="PF02362">
    <property type="entry name" value="B3"/>
    <property type="match status" value="1"/>
</dbReference>
<accession>A0AAW2PUF8</accession>
<dbReference type="AlphaFoldDB" id="A0AAW2PUF8"/>
<evidence type="ECO:0000256" key="4">
    <source>
        <dbReference type="ARBA" id="ARBA00023163"/>
    </source>
</evidence>
<feature type="domain" description="TF-B3" evidence="7">
    <location>
        <begin position="31"/>
        <end position="107"/>
    </location>
</feature>
<dbReference type="PROSITE" id="PS50863">
    <property type="entry name" value="B3"/>
    <property type="match status" value="1"/>
</dbReference>
<evidence type="ECO:0000256" key="3">
    <source>
        <dbReference type="ARBA" id="ARBA00023125"/>
    </source>
</evidence>
<dbReference type="InterPro" id="IPR050655">
    <property type="entry name" value="Plant_B3_domain"/>
</dbReference>
<dbReference type="GO" id="GO:0005634">
    <property type="term" value="C:nucleus"/>
    <property type="evidence" value="ECO:0007669"/>
    <property type="project" value="UniProtKB-SubCell"/>
</dbReference>
<feature type="compositionally biased region" description="Basic and acidic residues" evidence="6">
    <location>
        <begin position="138"/>
        <end position="163"/>
    </location>
</feature>
<reference evidence="8" key="2">
    <citation type="journal article" date="2024" name="Plant">
        <title>Genomic evolution and insights into agronomic trait innovations of Sesamum species.</title>
        <authorList>
            <person name="Miao H."/>
            <person name="Wang L."/>
            <person name="Qu L."/>
            <person name="Liu H."/>
            <person name="Sun Y."/>
            <person name="Le M."/>
            <person name="Wang Q."/>
            <person name="Wei S."/>
            <person name="Zheng Y."/>
            <person name="Lin W."/>
            <person name="Duan Y."/>
            <person name="Cao H."/>
            <person name="Xiong S."/>
            <person name="Wang X."/>
            <person name="Wei L."/>
            <person name="Li C."/>
            <person name="Ma Q."/>
            <person name="Ju M."/>
            <person name="Zhao R."/>
            <person name="Li G."/>
            <person name="Mu C."/>
            <person name="Tian Q."/>
            <person name="Mei H."/>
            <person name="Zhang T."/>
            <person name="Gao T."/>
            <person name="Zhang H."/>
        </authorList>
    </citation>
    <scope>NUCLEOTIDE SEQUENCE</scope>
    <source>
        <strain evidence="8">G01</strain>
    </source>
</reference>
<dbReference type="EMBL" id="JACGWK010000004">
    <property type="protein sequence ID" value="KAL0358371.1"/>
    <property type="molecule type" value="Genomic_DNA"/>
</dbReference>
<dbReference type="InterPro" id="IPR015300">
    <property type="entry name" value="DNA-bd_pseudobarrel_sf"/>
</dbReference>
<dbReference type="CDD" id="cd10017">
    <property type="entry name" value="B3_DNA"/>
    <property type="match status" value="1"/>
</dbReference>
<feature type="region of interest" description="Disordered" evidence="6">
    <location>
        <begin position="123"/>
        <end position="203"/>
    </location>
</feature>
<dbReference type="Gene3D" id="2.40.330.10">
    <property type="entry name" value="DNA-binding pseudobarrel domain"/>
    <property type="match status" value="1"/>
</dbReference>
<keyword evidence="4" id="KW-0804">Transcription</keyword>
<evidence type="ECO:0000256" key="5">
    <source>
        <dbReference type="ARBA" id="ARBA00023242"/>
    </source>
</evidence>
<proteinExistence type="predicted"/>
<dbReference type="PANTHER" id="PTHR31920">
    <property type="entry name" value="B3 DOMAIN-CONTAINING"/>
    <property type="match status" value="1"/>
</dbReference>
<dbReference type="InterPro" id="IPR003340">
    <property type="entry name" value="B3_DNA-bd"/>
</dbReference>
<keyword evidence="5" id="KW-0539">Nucleus</keyword>
<gene>
    <name evidence="8" type="ORF">Sangu_0686500</name>
</gene>
<evidence type="ECO:0000256" key="2">
    <source>
        <dbReference type="ARBA" id="ARBA00023015"/>
    </source>
</evidence>
<name>A0AAW2PUF8_9LAMI</name>
<reference evidence="8" key="1">
    <citation type="submission" date="2020-06" db="EMBL/GenBank/DDBJ databases">
        <authorList>
            <person name="Li T."/>
            <person name="Hu X."/>
            <person name="Zhang T."/>
            <person name="Song X."/>
            <person name="Zhang H."/>
            <person name="Dai N."/>
            <person name="Sheng W."/>
            <person name="Hou X."/>
            <person name="Wei L."/>
        </authorList>
    </citation>
    <scope>NUCLEOTIDE SEQUENCE</scope>
    <source>
        <strain evidence="8">G01</strain>
        <tissue evidence="8">Leaf</tissue>
    </source>
</reference>
<evidence type="ECO:0000259" key="7">
    <source>
        <dbReference type="PROSITE" id="PS50863"/>
    </source>
</evidence>
<protein>
    <recommendedName>
        <fullName evidence="7">TF-B3 domain-containing protein</fullName>
    </recommendedName>
</protein>
<evidence type="ECO:0000313" key="8">
    <source>
        <dbReference type="EMBL" id="KAL0358371.1"/>
    </source>
</evidence>
<organism evidence="8">
    <name type="scientific">Sesamum angustifolium</name>
    <dbReference type="NCBI Taxonomy" id="2727405"/>
    <lineage>
        <taxon>Eukaryota</taxon>
        <taxon>Viridiplantae</taxon>
        <taxon>Streptophyta</taxon>
        <taxon>Embryophyta</taxon>
        <taxon>Tracheophyta</taxon>
        <taxon>Spermatophyta</taxon>
        <taxon>Magnoliopsida</taxon>
        <taxon>eudicotyledons</taxon>
        <taxon>Gunneridae</taxon>
        <taxon>Pentapetalae</taxon>
        <taxon>asterids</taxon>
        <taxon>lamiids</taxon>
        <taxon>Lamiales</taxon>
        <taxon>Pedaliaceae</taxon>
        <taxon>Sesamum</taxon>
    </lineage>
</organism>
<sequence>LLSIFLVAARTVQESPTSWLELIYVVCAQEIPSAFTLSIQGALPNKAILRDQYNNSWQVNVAKVGDTFYLTDGWAKFVGDNFITGGDMLVFECYGEGLFDTKIYDSSGFEKKGVGAFRVTNEETKAVTEEGGEDEQHDEGQEGATKDLDDQKEEGKDEDKTDDNVDNYILVSEKDDEGENEIRTSNVHAPTGKHGTSCDTREKQSRCRRVPDIYGEELFRTGLATHPKNPYFVTKINPGRKGELLFVMVGSIPMDLIKVQNLNLPKEILLLDPYGRRWSAGLKQWRDGRTYYRGDGEDFAK</sequence>
<evidence type="ECO:0000256" key="6">
    <source>
        <dbReference type="SAM" id="MobiDB-lite"/>
    </source>
</evidence>